<gene>
    <name evidence="1" type="ORF">OLC1_LOCUS16511</name>
</gene>
<keyword evidence="2" id="KW-1185">Reference proteome</keyword>
<organism evidence="1 2">
    <name type="scientific">Oldenlandia corymbosa var. corymbosa</name>
    <dbReference type="NCBI Taxonomy" id="529605"/>
    <lineage>
        <taxon>Eukaryota</taxon>
        <taxon>Viridiplantae</taxon>
        <taxon>Streptophyta</taxon>
        <taxon>Embryophyta</taxon>
        <taxon>Tracheophyta</taxon>
        <taxon>Spermatophyta</taxon>
        <taxon>Magnoliopsida</taxon>
        <taxon>eudicotyledons</taxon>
        <taxon>Gunneridae</taxon>
        <taxon>Pentapetalae</taxon>
        <taxon>asterids</taxon>
        <taxon>lamiids</taxon>
        <taxon>Gentianales</taxon>
        <taxon>Rubiaceae</taxon>
        <taxon>Rubioideae</taxon>
        <taxon>Spermacoceae</taxon>
        <taxon>Hedyotis-Oldenlandia complex</taxon>
        <taxon>Oldenlandia</taxon>
    </lineage>
</organism>
<sequence length="150" mass="15787">MASSESVAIVDPESFIPLTRDQVEESKKTSNTRKLIEANVGIGIQIGVGGGGQSGSGCPPSPPPPFPPSPGTCKAPSKACQVNSDCCKVRKHNSDGYADASCNYNKCCVGSGGECKTDADCCHRDDVKMKCHKDQGSSFKYCAEYCPESK</sequence>
<accession>A0AAV1DKK1</accession>
<dbReference type="Proteomes" id="UP001161247">
    <property type="component" value="Chromosome 6"/>
</dbReference>
<protein>
    <submittedName>
        <fullName evidence="1">OLC1v1007999C1</fullName>
    </submittedName>
</protein>
<dbReference type="EMBL" id="OX459123">
    <property type="protein sequence ID" value="CAI9108416.1"/>
    <property type="molecule type" value="Genomic_DNA"/>
</dbReference>
<evidence type="ECO:0000313" key="1">
    <source>
        <dbReference type="EMBL" id="CAI9108416.1"/>
    </source>
</evidence>
<reference evidence="1" key="1">
    <citation type="submission" date="2023-03" db="EMBL/GenBank/DDBJ databases">
        <authorList>
            <person name="Julca I."/>
        </authorList>
    </citation>
    <scope>NUCLEOTIDE SEQUENCE</scope>
</reference>
<dbReference type="AlphaFoldDB" id="A0AAV1DKK1"/>
<name>A0AAV1DKK1_OLDCO</name>
<proteinExistence type="predicted"/>
<evidence type="ECO:0000313" key="2">
    <source>
        <dbReference type="Proteomes" id="UP001161247"/>
    </source>
</evidence>